<reference evidence="7 8" key="1">
    <citation type="submission" date="2020-01" db="EMBL/GenBank/DDBJ databases">
        <title>Genomes of bacteria type strains.</title>
        <authorList>
            <person name="Chen J."/>
            <person name="Zhu S."/>
            <person name="Chen J."/>
        </authorList>
    </citation>
    <scope>NUCLEOTIDE SEQUENCE [LARGE SCALE GENOMIC DNA]</scope>
    <source>
        <strain evidence="7 8">KCTC 52919</strain>
    </source>
</reference>
<dbReference type="InterPro" id="IPR011013">
    <property type="entry name" value="Gal_mutarotase_sf_dom"/>
</dbReference>
<protein>
    <submittedName>
        <fullName evidence="7">Glucan biosynthesis protein D</fullName>
    </submittedName>
</protein>
<evidence type="ECO:0000256" key="5">
    <source>
        <dbReference type="ARBA" id="ARBA00022764"/>
    </source>
</evidence>
<comment type="subcellular location">
    <subcellularLocation>
        <location evidence="1">Periplasm</location>
    </subcellularLocation>
</comment>
<evidence type="ECO:0000313" key="8">
    <source>
        <dbReference type="Proteomes" id="UP000476332"/>
    </source>
</evidence>
<dbReference type="Gene3D" id="2.60.40.10">
    <property type="entry name" value="Immunoglobulins"/>
    <property type="match status" value="1"/>
</dbReference>
<dbReference type="PIRSF" id="PIRSF006281">
    <property type="entry name" value="MdoG"/>
    <property type="match status" value="1"/>
</dbReference>
<dbReference type="SUPFAM" id="SSF81296">
    <property type="entry name" value="E set domains"/>
    <property type="match status" value="1"/>
</dbReference>
<comment type="pathway">
    <text evidence="2">Glycan metabolism; osmoregulated periplasmic glucan (OPG) biosynthesis.</text>
</comment>
<accession>A0A6L9MMZ6</accession>
<dbReference type="UniPathway" id="UPA00637"/>
<dbReference type="InterPro" id="IPR013783">
    <property type="entry name" value="Ig-like_fold"/>
</dbReference>
<dbReference type="InterPro" id="IPR014718">
    <property type="entry name" value="GH-type_carb-bd"/>
</dbReference>
<evidence type="ECO:0000313" key="7">
    <source>
        <dbReference type="EMBL" id="NDV89324.1"/>
    </source>
</evidence>
<dbReference type="InterPro" id="IPR014438">
    <property type="entry name" value="Glucan_biosyn_MdoG/MdoD"/>
</dbReference>
<evidence type="ECO:0000256" key="1">
    <source>
        <dbReference type="ARBA" id="ARBA00004418"/>
    </source>
</evidence>
<evidence type="ECO:0000259" key="6">
    <source>
        <dbReference type="Pfam" id="PF04349"/>
    </source>
</evidence>
<sequence>MEPFVPKPVVAGDLTYDQYRSIRFNPSRALWANRDDLAFQADFFHVGGLFKHEVALFEVADGASRPIRYVPDMFDFGAEAEAIRAVADPAFAGLRLHHPMNGLNVSEFAVFLGASYFRAIGLGERYGLSARGLAVRSGLPGEEFPYFESFWLEQPAPGDSAVTLHALLDSESVAGAYRFVMAPGESTVMDISVSLFARRKIKNIGLAPITSMFMRGEADRGSVSDFRPQIHDSEALSIRTGANDWLLRPLRNPKAIEISAYADDNIQGFGLIQRDRDFNHYLDLEARYDLRPGLWVEPVGGWGAGEVRLVELPSPDETQDNIVAFWTPNAPLVPGEEFFFQYRLHWGPHPPVNPVLARVVGTYTGVGGIASSPDPALRKFVIDFSGGPLKDLAPDVELRVDASATNAEIVASTVLRNVPLEGWRVFLDVRAEYGSSPEVRCVLKLNDQAISEFWTTRWDPTEPGSTLPL</sequence>
<dbReference type="AlphaFoldDB" id="A0A6L9MMZ6"/>
<dbReference type="GO" id="GO:0030246">
    <property type="term" value="F:carbohydrate binding"/>
    <property type="evidence" value="ECO:0007669"/>
    <property type="project" value="InterPro"/>
</dbReference>
<evidence type="ECO:0000256" key="2">
    <source>
        <dbReference type="ARBA" id="ARBA00005001"/>
    </source>
</evidence>
<gene>
    <name evidence="7" type="ORF">GTW51_21920</name>
</gene>
<comment type="caution">
    <text evidence="7">The sequence shown here is derived from an EMBL/GenBank/DDBJ whole genome shotgun (WGS) entry which is preliminary data.</text>
</comment>
<dbReference type="EMBL" id="JAAAMJ010000036">
    <property type="protein sequence ID" value="NDV89324.1"/>
    <property type="molecule type" value="Genomic_DNA"/>
</dbReference>
<dbReference type="GO" id="GO:0051274">
    <property type="term" value="P:beta-glucan biosynthetic process"/>
    <property type="evidence" value="ECO:0007669"/>
    <property type="project" value="TreeGrafter"/>
</dbReference>
<dbReference type="InterPro" id="IPR014756">
    <property type="entry name" value="Ig_E-set"/>
</dbReference>
<dbReference type="PANTHER" id="PTHR30504:SF3">
    <property type="entry name" value="GLUCANS BIOSYNTHESIS PROTEIN D"/>
    <property type="match status" value="1"/>
</dbReference>
<feature type="domain" description="Glucan biosynthesis periplasmic MdoG C-terminal" evidence="6">
    <location>
        <begin position="7"/>
        <end position="458"/>
    </location>
</feature>
<dbReference type="GO" id="GO:0030288">
    <property type="term" value="C:outer membrane-bounded periplasmic space"/>
    <property type="evidence" value="ECO:0007669"/>
    <property type="project" value="TreeGrafter"/>
</dbReference>
<keyword evidence="4" id="KW-0732">Signal</keyword>
<name>A0A6L9MMZ6_9HYPH</name>
<proteinExistence type="inferred from homology"/>
<keyword evidence="8" id="KW-1185">Reference proteome</keyword>
<evidence type="ECO:0000256" key="4">
    <source>
        <dbReference type="ARBA" id="ARBA00022729"/>
    </source>
</evidence>
<keyword evidence="5" id="KW-0574">Periplasm</keyword>
<comment type="similarity">
    <text evidence="3">Belongs to the OpgD/OpgG family.</text>
</comment>
<organism evidence="7 8">
    <name type="scientific">Aurantimonas aggregata</name>
    <dbReference type="NCBI Taxonomy" id="2047720"/>
    <lineage>
        <taxon>Bacteria</taxon>
        <taxon>Pseudomonadati</taxon>
        <taxon>Pseudomonadota</taxon>
        <taxon>Alphaproteobacteria</taxon>
        <taxon>Hyphomicrobiales</taxon>
        <taxon>Aurantimonadaceae</taxon>
        <taxon>Aurantimonas</taxon>
    </lineage>
</organism>
<dbReference type="PANTHER" id="PTHR30504">
    <property type="entry name" value="GLUCANS BIOSYNTHESIS PROTEIN"/>
    <property type="match status" value="1"/>
</dbReference>
<dbReference type="Pfam" id="PF04349">
    <property type="entry name" value="MdoG"/>
    <property type="match status" value="1"/>
</dbReference>
<evidence type="ECO:0000256" key="3">
    <source>
        <dbReference type="ARBA" id="ARBA00009284"/>
    </source>
</evidence>
<dbReference type="SUPFAM" id="SSF74650">
    <property type="entry name" value="Galactose mutarotase-like"/>
    <property type="match status" value="1"/>
</dbReference>
<dbReference type="Gene3D" id="2.70.98.10">
    <property type="match status" value="1"/>
</dbReference>
<dbReference type="InterPro" id="IPR007444">
    <property type="entry name" value="Glucan_biosyn_MdoG_C"/>
</dbReference>
<dbReference type="GO" id="GO:0003824">
    <property type="term" value="F:catalytic activity"/>
    <property type="evidence" value="ECO:0007669"/>
    <property type="project" value="InterPro"/>
</dbReference>
<dbReference type="Proteomes" id="UP000476332">
    <property type="component" value="Unassembled WGS sequence"/>
</dbReference>